<keyword evidence="3" id="KW-1185">Reference proteome</keyword>
<evidence type="ECO:0000256" key="1">
    <source>
        <dbReference type="SAM" id="Phobius"/>
    </source>
</evidence>
<evidence type="ECO:0000313" key="2">
    <source>
        <dbReference type="EMBL" id="KAF9447826.1"/>
    </source>
</evidence>
<comment type="caution">
    <text evidence="2">The sequence shown here is derived from an EMBL/GenBank/DDBJ whole genome shotgun (WGS) entry which is preliminary data.</text>
</comment>
<keyword evidence="1" id="KW-0472">Membrane</keyword>
<name>A0A9P5XEI1_9AGAR</name>
<proteinExistence type="predicted"/>
<keyword evidence="1" id="KW-1133">Transmembrane helix</keyword>
<dbReference type="OrthoDB" id="3256745at2759"/>
<accession>A0A9P5XEI1</accession>
<keyword evidence="1" id="KW-0812">Transmembrane</keyword>
<feature type="non-terminal residue" evidence="2">
    <location>
        <position position="211"/>
    </location>
</feature>
<dbReference type="EMBL" id="MU151184">
    <property type="protein sequence ID" value="KAF9447826.1"/>
    <property type="molecule type" value="Genomic_DNA"/>
</dbReference>
<feature type="transmembrane region" description="Helical" evidence="1">
    <location>
        <begin position="6"/>
        <end position="28"/>
    </location>
</feature>
<sequence length="211" mass="23224">MIPFGVKILWFVLSLTGLVSSGVVLITFGRAVGAMWGPGAFTFGNVLLQGIFCVGMIWRMDPFLMPRSFCIAQTLLIGSAAFLLTGVASAFSMATSLAVLRPRNWGDNTALQWRNIFLLPVVIFPILATIVQTVVVLKLDAVKPTDDLHCDSSDPLWVRFFGYTGVPFIASLPCLFCSIKSLIRIYQMNRHIQRTHKSAFSDSVGNYTSIP</sequence>
<feature type="transmembrane region" description="Helical" evidence="1">
    <location>
        <begin position="116"/>
        <end position="137"/>
    </location>
</feature>
<organism evidence="2 3">
    <name type="scientific">Macrolepiota fuliginosa MF-IS2</name>
    <dbReference type="NCBI Taxonomy" id="1400762"/>
    <lineage>
        <taxon>Eukaryota</taxon>
        <taxon>Fungi</taxon>
        <taxon>Dikarya</taxon>
        <taxon>Basidiomycota</taxon>
        <taxon>Agaricomycotina</taxon>
        <taxon>Agaricomycetes</taxon>
        <taxon>Agaricomycetidae</taxon>
        <taxon>Agaricales</taxon>
        <taxon>Agaricineae</taxon>
        <taxon>Agaricaceae</taxon>
        <taxon>Macrolepiota</taxon>
    </lineage>
</organism>
<feature type="transmembrane region" description="Helical" evidence="1">
    <location>
        <begin position="71"/>
        <end position="95"/>
    </location>
</feature>
<gene>
    <name evidence="2" type="ORF">P691DRAFT_819389</name>
</gene>
<feature type="transmembrane region" description="Helical" evidence="1">
    <location>
        <begin position="40"/>
        <end position="59"/>
    </location>
</feature>
<reference evidence="2" key="1">
    <citation type="submission" date="2020-11" db="EMBL/GenBank/DDBJ databases">
        <authorList>
            <consortium name="DOE Joint Genome Institute"/>
            <person name="Ahrendt S."/>
            <person name="Riley R."/>
            <person name="Andreopoulos W."/>
            <person name="Labutti K."/>
            <person name="Pangilinan J."/>
            <person name="Ruiz-Duenas F.J."/>
            <person name="Barrasa J.M."/>
            <person name="Sanchez-Garcia M."/>
            <person name="Camarero S."/>
            <person name="Miyauchi S."/>
            <person name="Serrano A."/>
            <person name="Linde D."/>
            <person name="Babiker R."/>
            <person name="Drula E."/>
            <person name="Ayuso-Fernandez I."/>
            <person name="Pacheco R."/>
            <person name="Padilla G."/>
            <person name="Ferreira P."/>
            <person name="Barriuso J."/>
            <person name="Kellner H."/>
            <person name="Castanera R."/>
            <person name="Alfaro M."/>
            <person name="Ramirez L."/>
            <person name="Pisabarro A.G."/>
            <person name="Kuo A."/>
            <person name="Tritt A."/>
            <person name="Lipzen A."/>
            <person name="He G."/>
            <person name="Yan M."/>
            <person name="Ng V."/>
            <person name="Cullen D."/>
            <person name="Martin F."/>
            <person name="Rosso M.-N."/>
            <person name="Henrissat B."/>
            <person name="Hibbett D."/>
            <person name="Martinez A.T."/>
            <person name="Grigoriev I.V."/>
        </authorList>
    </citation>
    <scope>NUCLEOTIDE SEQUENCE</scope>
    <source>
        <strain evidence="2">MF-IS2</strain>
    </source>
</reference>
<dbReference type="AlphaFoldDB" id="A0A9P5XEI1"/>
<dbReference type="Proteomes" id="UP000807342">
    <property type="component" value="Unassembled WGS sequence"/>
</dbReference>
<protein>
    <submittedName>
        <fullName evidence="2">Uncharacterized protein</fullName>
    </submittedName>
</protein>
<evidence type="ECO:0000313" key="3">
    <source>
        <dbReference type="Proteomes" id="UP000807342"/>
    </source>
</evidence>
<feature type="transmembrane region" description="Helical" evidence="1">
    <location>
        <begin position="157"/>
        <end position="183"/>
    </location>
</feature>